<dbReference type="FunFam" id="1.10.10.60:FF:000324">
    <property type="entry name" value="Transcription factor MYB3R-2"/>
    <property type="match status" value="1"/>
</dbReference>
<feature type="domain" description="HTH myb-type" evidence="5">
    <location>
        <begin position="21"/>
        <end position="76"/>
    </location>
</feature>
<evidence type="ECO:0000259" key="5">
    <source>
        <dbReference type="PROSITE" id="PS51294"/>
    </source>
</evidence>
<comment type="caution">
    <text evidence="6">The sequence shown here is derived from an EMBL/GenBank/DDBJ whole genome shotgun (WGS) entry which is preliminary data.</text>
</comment>
<sequence>AEFFPQRTEVQCLHRWQKVLNPELIKGPWTPEEDEKIISLVAKYGATKWSIIAKSLPGRIGKQCRERWHNHLDPTIKKDAWTVEEELALMNAHCVHGNKWAEIAKVLPGRTDNSIKNHWNSSLKKKLDFLMAPAFSGSVCSFGSDSKTEALTNLTVRGINDPDTECSKHTSTSDICTRSDLETELAECSNTGENDQLNDTLQPPKLKLEAPVTIVGSPNSYLTPPSVMGKNTIQSVESVLKSAARSFSNTPSIFRRTKREAEMMFASDSSTSQLDRLKFLDTSGTTVEGKSGNNSESGKSFNVSPPYRLRSKRSAIVKSVEKQLDFTFKENDCNGNMEHLNLPTDSSSHSSNTGEELTVPPIGS</sequence>
<feature type="region of interest" description="Disordered" evidence="3">
    <location>
        <begin position="331"/>
        <end position="364"/>
    </location>
</feature>
<feature type="domain" description="Myb-like" evidence="4">
    <location>
        <begin position="73"/>
        <end position="123"/>
    </location>
</feature>
<dbReference type="PANTHER" id="PTHR45614">
    <property type="entry name" value="MYB PROTEIN-RELATED"/>
    <property type="match status" value="1"/>
</dbReference>
<feature type="domain" description="Myb-like" evidence="4">
    <location>
        <begin position="21"/>
        <end position="72"/>
    </location>
</feature>
<dbReference type="GO" id="GO:0005634">
    <property type="term" value="C:nucleus"/>
    <property type="evidence" value="ECO:0007669"/>
    <property type="project" value="TreeGrafter"/>
</dbReference>
<feature type="domain" description="HTH myb-type" evidence="5">
    <location>
        <begin position="1"/>
        <end position="20"/>
    </location>
</feature>
<dbReference type="SUPFAM" id="SSF46689">
    <property type="entry name" value="Homeodomain-like"/>
    <property type="match status" value="1"/>
</dbReference>
<dbReference type="PROSITE" id="PS50090">
    <property type="entry name" value="MYB_LIKE"/>
    <property type="match status" value="2"/>
</dbReference>
<dbReference type="FunFam" id="1.10.10.60:FF:000010">
    <property type="entry name" value="Transcriptional activator Myb isoform A"/>
    <property type="match status" value="1"/>
</dbReference>
<dbReference type="CDD" id="cd00167">
    <property type="entry name" value="SANT"/>
    <property type="match status" value="2"/>
</dbReference>
<feature type="compositionally biased region" description="Polar residues" evidence="3">
    <location>
        <begin position="343"/>
        <end position="355"/>
    </location>
</feature>
<dbReference type="GO" id="GO:0000978">
    <property type="term" value="F:RNA polymerase II cis-regulatory region sequence-specific DNA binding"/>
    <property type="evidence" value="ECO:0007669"/>
    <property type="project" value="TreeGrafter"/>
</dbReference>
<reference evidence="6 7" key="1">
    <citation type="journal article" date="2014" name="Agronomy (Basel)">
        <title>A Draft Genome Sequence for Ensete ventricosum, the Drought-Tolerant Tree Against Hunger.</title>
        <authorList>
            <person name="Harrison J."/>
            <person name="Moore K.A."/>
            <person name="Paszkiewicz K."/>
            <person name="Jones T."/>
            <person name="Grant M."/>
            <person name="Ambacheew D."/>
            <person name="Muzemil S."/>
            <person name="Studholme D.J."/>
        </authorList>
    </citation>
    <scope>NUCLEOTIDE SEQUENCE [LARGE SCALE GENOMIC DNA]</scope>
</reference>
<evidence type="ECO:0000256" key="1">
    <source>
        <dbReference type="ARBA" id="ARBA00022737"/>
    </source>
</evidence>
<dbReference type="SMART" id="SM00717">
    <property type="entry name" value="SANT"/>
    <property type="match status" value="2"/>
</dbReference>
<dbReference type="AlphaFoldDB" id="A0A426ZWR9"/>
<feature type="compositionally biased region" description="Low complexity" evidence="3">
    <location>
        <begin position="288"/>
        <end position="300"/>
    </location>
</feature>
<evidence type="ECO:0000259" key="4">
    <source>
        <dbReference type="PROSITE" id="PS50090"/>
    </source>
</evidence>
<accession>A0A426ZWR9</accession>
<organism evidence="6 7">
    <name type="scientific">Ensete ventricosum</name>
    <name type="common">Abyssinian banana</name>
    <name type="synonym">Musa ensete</name>
    <dbReference type="NCBI Taxonomy" id="4639"/>
    <lineage>
        <taxon>Eukaryota</taxon>
        <taxon>Viridiplantae</taxon>
        <taxon>Streptophyta</taxon>
        <taxon>Embryophyta</taxon>
        <taxon>Tracheophyta</taxon>
        <taxon>Spermatophyta</taxon>
        <taxon>Magnoliopsida</taxon>
        <taxon>Liliopsida</taxon>
        <taxon>Zingiberales</taxon>
        <taxon>Musaceae</taxon>
        <taxon>Ensete</taxon>
    </lineage>
</organism>
<evidence type="ECO:0000313" key="7">
    <source>
        <dbReference type="Proteomes" id="UP000287651"/>
    </source>
</evidence>
<feature type="region of interest" description="Disordered" evidence="3">
    <location>
        <begin position="284"/>
        <end position="306"/>
    </location>
</feature>
<dbReference type="PROSITE" id="PS51294">
    <property type="entry name" value="HTH_MYB"/>
    <property type="match status" value="3"/>
</dbReference>
<dbReference type="InterPro" id="IPR050560">
    <property type="entry name" value="MYB_TF"/>
</dbReference>
<dbReference type="InterPro" id="IPR009057">
    <property type="entry name" value="Homeodomain-like_sf"/>
</dbReference>
<feature type="non-terminal residue" evidence="6">
    <location>
        <position position="1"/>
    </location>
</feature>
<evidence type="ECO:0000313" key="6">
    <source>
        <dbReference type="EMBL" id="RRT68418.1"/>
    </source>
</evidence>
<feature type="domain" description="HTH myb-type" evidence="5">
    <location>
        <begin position="77"/>
        <end position="127"/>
    </location>
</feature>
<proteinExistence type="predicted"/>
<keyword evidence="2" id="KW-0238">DNA-binding</keyword>
<name>A0A426ZWR9_ENSVE</name>
<gene>
    <name evidence="6" type="ORF">B296_00029416</name>
</gene>
<protein>
    <submittedName>
        <fullName evidence="6">Uncharacterized protein</fullName>
    </submittedName>
</protein>
<dbReference type="GO" id="GO:0000981">
    <property type="term" value="F:DNA-binding transcription factor activity, RNA polymerase II-specific"/>
    <property type="evidence" value="ECO:0007669"/>
    <property type="project" value="TreeGrafter"/>
</dbReference>
<dbReference type="Gene3D" id="1.10.10.60">
    <property type="entry name" value="Homeodomain-like"/>
    <property type="match status" value="2"/>
</dbReference>
<evidence type="ECO:0000256" key="3">
    <source>
        <dbReference type="SAM" id="MobiDB-lite"/>
    </source>
</evidence>
<dbReference type="Pfam" id="PF00249">
    <property type="entry name" value="Myb_DNA-binding"/>
    <property type="match status" value="2"/>
</dbReference>
<dbReference type="InterPro" id="IPR001005">
    <property type="entry name" value="SANT/Myb"/>
</dbReference>
<keyword evidence="1" id="KW-0677">Repeat</keyword>
<evidence type="ECO:0000256" key="2">
    <source>
        <dbReference type="ARBA" id="ARBA00023125"/>
    </source>
</evidence>
<dbReference type="InterPro" id="IPR017930">
    <property type="entry name" value="Myb_dom"/>
</dbReference>
<dbReference type="Proteomes" id="UP000287651">
    <property type="component" value="Unassembled WGS sequence"/>
</dbReference>
<dbReference type="PANTHER" id="PTHR45614:SF194">
    <property type="entry name" value="TRANSCRIPTION FACTOR MYB3R-3-RELATED"/>
    <property type="match status" value="1"/>
</dbReference>
<dbReference type="EMBL" id="AMZH03004703">
    <property type="protein sequence ID" value="RRT68418.1"/>
    <property type="molecule type" value="Genomic_DNA"/>
</dbReference>